<organism evidence="2 3">
    <name type="scientific">Rosa chinensis</name>
    <name type="common">China rose</name>
    <dbReference type="NCBI Taxonomy" id="74649"/>
    <lineage>
        <taxon>Eukaryota</taxon>
        <taxon>Viridiplantae</taxon>
        <taxon>Streptophyta</taxon>
        <taxon>Embryophyta</taxon>
        <taxon>Tracheophyta</taxon>
        <taxon>Spermatophyta</taxon>
        <taxon>Magnoliopsida</taxon>
        <taxon>eudicotyledons</taxon>
        <taxon>Gunneridae</taxon>
        <taxon>Pentapetalae</taxon>
        <taxon>rosids</taxon>
        <taxon>fabids</taxon>
        <taxon>Rosales</taxon>
        <taxon>Rosaceae</taxon>
        <taxon>Rosoideae</taxon>
        <taxon>Rosoideae incertae sedis</taxon>
        <taxon>Rosa</taxon>
    </lineage>
</organism>
<dbReference type="InterPro" id="IPR000477">
    <property type="entry name" value="RT_dom"/>
</dbReference>
<keyword evidence="2" id="KW-0695">RNA-directed DNA polymerase</keyword>
<dbReference type="EMBL" id="PDCK01000045">
    <property type="protein sequence ID" value="PRQ20031.1"/>
    <property type="molecule type" value="Genomic_DNA"/>
</dbReference>
<dbReference type="OMA" id="WTEANII"/>
<dbReference type="InterPro" id="IPR052343">
    <property type="entry name" value="Retrotransposon-Effector_Assoc"/>
</dbReference>
<dbReference type="STRING" id="74649.A0A2P6PDM5"/>
<gene>
    <name evidence="2" type="ORF">RchiOBHm_Chr7g0223721</name>
</gene>
<keyword evidence="2" id="KW-0548">Nucleotidyltransferase</keyword>
<dbReference type="InterPro" id="IPR043502">
    <property type="entry name" value="DNA/RNA_pol_sf"/>
</dbReference>
<keyword evidence="2" id="KW-0808">Transferase</keyword>
<dbReference type="Proteomes" id="UP000238479">
    <property type="component" value="Chromosome 7"/>
</dbReference>
<reference evidence="2 3" key="1">
    <citation type="journal article" date="2018" name="Nat. Genet.">
        <title>The Rosa genome provides new insights in the design of modern roses.</title>
        <authorList>
            <person name="Bendahmane M."/>
        </authorList>
    </citation>
    <scope>NUCLEOTIDE SEQUENCE [LARGE SCALE GENOMIC DNA]</scope>
    <source>
        <strain evidence="3">cv. Old Blush</strain>
    </source>
</reference>
<dbReference type="PANTHER" id="PTHR46890">
    <property type="entry name" value="NON-LTR RETROLELEMENT REVERSE TRANSCRIPTASE-LIKE PROTEIN-RELATED"/>
    <property type="match status" value="1"/>
</dbReference>
<feature type="domain" description="Reverse transcriptase" evidence="1">
    <location>
        <begin position="34"/>
        <end position="215"/>
    </location>
</feature>
<dbReference type="PROSITE" id="PS50878">
    <property type="entry name" value="RT_POL"/>
    <property type="match status" value="1"/>
</dbReference>
<dbReference type="Pfam" id="PF00078">
    <property type="entry name" value="RVT_1"/>
    <property type="match status" value="1"/>
</dbReference>
<dbReference type="AlphaFoldDB" id="A0A2P6PDM5"/>
<evidence type="ECO:0000313" key="3">
    <source>
        <dbReference type="Proteomes" id="UP000238479"/>
    </source>
</evidence>
<keyword evidence="3" id="KW-1185">Reference proteome</keyword>
<comment type="caution">
    <text evidence="2">The sequence shown here is derived from an EMBL/GenBank/DDBJ whole genome shotgun (WGS) entry which is preliminary data.</text>
</comment>
<evidence type="ECO:0000313" key="2">
    <source>
        <dbReference type="EMBL" id="PRQ20031.1"/>
    </source>
</evidence>
<dbReference type="SUPFAM" id="SSF56672">
    <property type="entry name" value="DNA/RNA polymerases"/>
    <property type="match status" value="1"/>
</dbReference>
<evidence type="ECO:0000259" key="1">
    <source>
        <dbReference type="PROSITE" id="PS50878"/>
    </source>
</evidence>
<dbReference type="Gramene" id="PRQ20031">
    <property type="protein sequence ID" value="PRQ20031"/>
    <property type="gene ID" value="RchiOBHm_Chr7g0223721"/>
</dbReference>
<dbReference type="GO" id="GO:0003964">
    <property type="term" value="F:RNA-directed DNA polymerase activity"/>
    <property type="evidence" value="ECO:0007669"/>
    <property type="project" value="UniProtKB-KW"/>
</dbReference>
<name>A0A2P6PDM5_ROSCH</name>
<dbReference type="PANTHER" id="PTHR46890:SF48">
    <property type="entry name" value="RNA-DIRECTED DNA POLYMERASE"/>
    <property type="match status" value="1"/>
</dbReference>
<protein>
    <submittedName>
        <fullName evidence="2">Putative RNA-directed DNA polymerase</fullName>
        <ecNumber evidence="2">2.7.7.49</ecNumber>
    </submittedName>
</protein>
<dbReference type="EC" id="2.7.7.49" evidence="2"/>
<sequence>MNPNKAPGPDGFNCCFFQKAWSIIGEDVVAAVKEFFSSGLLLKELNSTIITLVPKVANPTTMSDFRPISCCNTLYKIIAKLLANKLKGVLHLIVGPSQSAFIPGRRIGDNILLAQELLRDYHKAIGHPRCTLMVDIMKAYDTFEWDFILATLEAFNIPPTLISWIKSCISSLRFSVAVNGELAGFFASKWGLRQGDPLSPYLFVIAMEALSLCIL</sequence>
<dbReference type="CDD" id="cd01650">
    <property type="entry name" value="RT_nLTR_like"/>
    <property type="match status" value="1"/>
</dbReference>
<proteinExistence type="predicted"/>
<accession>A0A2P6PDM5</accession>